<accession>A0A2N5V9Q0</accession>
<feature type="compositionally biased region" description="Low complexity" evidence="1">
    <location>
        <begin position="27"/>
        <end position="37"/>
    </location>
</feature>
<evidence type="ECO:0000256" key="1">
    <source>
        <dbReference type="SAM" id="MobiDB-lite"/>
    </source>
</evidence>
<protein>
    <submittedName>
        <fullName evidence="2">Uncharacterized protein</fullName>
    </submittedName>
</protein>
<dbReference type="AlphaFoldDB" id="A0A2N5V9Q0"/>
<comment type="caution">
    <text evidence="2">The sequence shown here is derived from an EMBL/GenBank/DDBJ whole genome shotgun (WGS) entry which is preliminary data.</text>
</comment>
<proteinExistence type="predicted"/>
<evidence type="ECO:0000313" key="3">
    <source>
        <dbReference type="Proteomes" id="UP000235388"/>
    </source>
</evidence>
<name>A0A2N5V9Q0_9BASI</name>
<keyword evidence="3" id="KW-1185">Reference proteome</keyword>
<sequence>MHGSQPPPYNANYPTRCRMSTDPVQHPTRPGIRPGTPGSAGSGSYPYEGWDLKMKRQDNYGSRTHVTVMVQTCSTIGSYWAQREVGLGLTAPLVGKCAPPGVYLAPPGARQWLAQ</sequence>
<evidence type="ECO:0000313" key="2">
    <source>
        <dbReference type="EMBL" id="PLW46646.1"/>
    </source>
</evidence>
<gene>
    <name evidence="2" type="ORF">PCANC_14361</name>
</gene>
<dbReference type="Proteomes" id="UP000235388">
    <property type="component" value="Unassembled WGS sequence"/>
</dbReference>
<organism evidence="2 3">
    <name type="scientific">Puccinia coronata f. sp. avenae</name>
    <dbReference type="NCBI Taxonomy" id="200324"/>
    <lineage>
        <taxon>Eukaryota</taxon>
        <taxon>Fungi</taxon>
        <taxon>Dikarya</taxon>
        <taxon>Basidiomycota</taxon>
        <taxon>Pucciniomycotina</taxon>
        <taxon>Pucciniomycetes</taxon>
        <taxon>Pucciniales</taxon>
        <taxon>Pucciniaceae</taxon>
        <taxon>Puccinia</taxon>
    </lineage>
</organism>
<dbReference type="EMBL" id="PGCJ01000117">
    <property type="protein sequence ID" value="PLW46646.1"/>
    <property type="molecule type" value="Genomic_DNA"/>
</dbReference>
<feature type="region of interest" description="Disordered" evidence="1">
    <location>
        <begin position="1"/>
        <end position="46"/>
    </location>
</feature>
<reference evidence="2 3" key="1">
    <citation type="submission" date="2017-11" db="EMBL/GenBank/DDBJ databases">
        <title>De novo assembly and phasing of dikaryotic genomes from two isolates of Puccinia coronata f. sp. avenae, the causal agent of oat crown rust.</title>
        <authorList>
            <person name="Miller M.E."/>
            <person name="Zhang Y."/>
            <person name="Omidvar V."/>
            <person name="Sperschneider J."/>
            <person name="Schwessinger B."/>
            <person name="Raley C."/>
            <person name="Palmer J.M."/>
            <person name="Garnica D."/>
            <person name="Upadhyaya N."/>
            <person name="Rathjen J."/>
            <person name="Taylor J.M."/>
            <person name="Park R.F."/>
            <person name="Dodds P.N."/>
            <person name="Hirsch C.D."/>
            <person name="Kianian S.F."/>
            <person name="Figueroa M."/>
        </authorList>
    </citation>
    <scope>NUCLEOTIDE SEQUENCE [LARGE SCALE GENOMIC DNA]</scope>
    <source>
        <strain evidence="2">12NC29</strain>
    </source>
</reference>